<evidence type="ECO:0000313" key="1">
    <source>
        <dbReference type="EMBL" id="GAH12276.1"/>
    </source>
</evidence>
<organism evidence="1">
    <name type="scientific">marine sediment metagenome</name>
    <dbReference type="NCBI Taxonomy" id="412755"/>
    <lineage>
        <taxon>unclassified sequences</taxon>
        <taxon>metagenomes</taxon>
        <taxon>ecological metagenomes</taxon>
    </lineage>
</organism>
<feature type="non-terminal residue" evidence="1">
    <location>
        <position position="1"/>
    </location>
</feature>
<proteinExistence type="predicted"/>
<accession>X1CUU3</accession>
<protein>
    <submittedName>
        <fullName evidence="1">Uncharacterized protein</fullName>
    </submittedName>
</protein>
<reference evidence="1" key="1">
    <citation type="journal article" date="2014" name="Front. Microbiol.">
        <title>High frequency of phylogenetically diverse reductive dehalogenase-homologous genes in deep subseafloor sedimentary metagenomes.</title>
        <authorList>
            <person name="Kawai M."/>
            <person name="Futagami T."/>
            <person name="Toyoda A."/>
            <person name="Takaki Y."/>
            <person name="Nishi S."/>
            <person name="Hori S."/>
            <person name="Arai W."/>
            <person name="Tsubouchi T."/>
            <person name="Morono Y."/>
            <person name="Uchiyama I."/>
            <person name="Ito T."/>
            <person name="Fujiyama A."/>
            <person name="Inagaki F."/>
            <person name="Takami H."/>
        </authorList>
    </citation>
    <scope>NUCLEOTIDE SEQUENCE</scope>
    <source>
        <strain evidence="1">Expedition CK06-06</strain>
    </source>
</reference>
<gene>
    <name evidence="1" type="ORF">S01H4_58094</name>
</gene>
<dbReference type="AlphaFoldDB" id="X1CUU3"/>
<name>X1CUU3_9ZZZZ</name>
<comment type="caution">
    <text evidence="1">The sequence shown here is derived from an EMBL/GenBank/DDBJ whole genome shotgun (WGS) entry which is preliminary data.</text>
</comment>
<sequence>LFDVFQGVTTTEEFKQRIPKAKSVLYHYIDKIETGKVSLYYT</sequence>
<dbReference type="EMBL" id="BART01033897">
    <property type="protein sequence ID" value="GAH12276.1"/>
    <property type="molecule type" value="Genomic_DNA"/>
</dbReference>